<dbReference type="SUPFAM" id="SSF54637">
    <property type="entry name" value="Thioesterase/thiol ester dehydrase-isomerase"/>
    <property type="match status" value="2"/>
</dbReference>
<dbReference type="PANTHER" id="PTHR31727">
    <property type="entry name" value="OLEOYL-ACYL CARRIER PROTEIN THIOESTERASE 1, CHLOROPLASTIC"/>
    <property type="match status" value="1"/>
</dbReference>
<keyword evidence="6" id="KW-0443">Lipid metabolism</keyword>
<evidence type="ECO:0000256" key="1">
    <source>
        <dbReference type="ARBA" id="ARBA00006500"/>
    </source>
</evidence>
<evidence type="ECO:0000256" key="6">
    <source>
        <dbReference type="ARBA" id="ARBA00023098"/>
    </source>
</evidence>
<comment type="caution">
    <text evidence="10">The sequence shown here is derived from an EMBL/GenBank/DDBJ whole genome shotgun (WGS) entry which is preliminary data.</text>
</comment>
<evidence type="ECO:0000313" key="11">
    <source>
        <dbReference type="Proteomes" id="UP001565236"/>
    </source>
</evidence>
<dbReference type="Gene3D" id="3.10.129.10">
    <property type="entry name" value="Hotdog Thioesterase"/>
    <property type="match status" value="1"/>
</dbReference>
<keyword evidence="5" id="KW-0809">Transit peptide</keyword>
<dbReference type="InterPro" id="IPR002864">
    <property type="entry name" value="Acyl-ACP_thioesterase_NHD"/>
</dbReference>
<keyword evidence="4" id="KW-0276">Fatty acid metabolism</keyword>
<organism evidence="10 11">
    <name type="scientific">Ligilactobacillus faecis</name>
    <dbReference type="NCBI Taxonomy" id="762833"/>
    <lineage>
        <taxon>Bacteria</taxon>
        <taxon>Bacillati</taxon>
        <taxon>Bacillota</taxon>
        <taxon>Bacilli</taxon>
        <taxon>Lactobacillales</taxon>
        <taxon>Lactobacillaceae</taxon>
        <taxon>Ligilactobacillus</taxon>
    </lineage>
</organism>
<dbReference type="PANTHER" id="PTHR31727:SF6">
    <property type="entry name" value="OLEOYL-ACYL CARRIER PROTEIN THIOESTERASE 1, CHLOROPLASTIC"/>
    <property type="match status" value="1"/>
</dbReference>
<accession>A0ABV4DMQ5</accession>
<evidence type="ECO:0000259" key="8">
    <source>
        <dbReference type="Pfam" id="PF01643"/>
    </source>
</evidence>
<keyword evidence="2" id="KW-0444">Lipid biosynthesis</keyword>
<evidence type="ECO:0000259" key="9">
    <source>
        <dbReference type="Pfam" id="PF20791"/>
    </source>
</evidence>
<keyword evidence="11" id="KW-1185">Reference proteome</keyword>
<proteinExistence type="inferred from homology"/>
<keyword evidence="7" id="KW-0275">Fatty acid biosynthesis</keyword>
<evidence type="ECO:0000256" key="4">
    <source>
        <dbReference type="ARBA" id="ARBA00022832"/>
    </source>
</evidence>
<feature type="domain" description="Acyl-ACP thioesterase N-terminal hotdog" evidence="8">
    <location>
        <begin position="4"/>
        <end position="132"/>
    </location>
</feature>
<comment type="similarity">
    <text evidence="1">Belongs to the acyl-ACP thioesterase family.</text>
</comment>
<name>A0ABV4DMQ5_9LACO</name>
<evidence type="ECO:0000256" key="2">
    <source>
        <dbReference type="ARBA" id="ARBA00022516"/>
    </source>
</evidence>
<dbReference type="Pfam" id="PF01643">
    <property type="entry name" value="Acyl-ACP_TE"/>
    <property type="match status" value="1"/>
</dbReference>
<sequence>MADNKYQEKHRIVYYETDVTGRVGLGQLVDLLMLASYDHSKAENISEEWVNEQGYGWVITQHLLEIKRLPKKDEVITLETQATSYNRYFCYRDFFVYDKQGELLAKMHTAFVLMDLTTRKIARIEARFVAPYGVVESRKLERLAAPEKLIKVDAKKNYRVRYWDIDTNQHVNNVHYFEWMLDALPKEFLMTHEPCAVNIKYEHELHYGDESTSLVQVDEKNKVTLHEIKNGATLSCSAQIKWRTYKA</sequence>
<dbReference type="Pfam" id="PF20791">
    <property type="entry name" value="Acyl-ACP_TE_C"/>
    <property type="match status" value="1"/>
</dbReference>
<evidence type="ECO:0000313" key="10">
    <source>
        <dbReference type="EMBL" id="MEY8661760.1"/>
    </source>
</evidence>
<dbReference type="Proteomes" id="UP001565236">
    <property type="component" value="Unassembled WGS sequence"/>
</dbReference>
<evidence type="ECO:0000256" key="7">
    <source>
        <dbReference type="ARBA" id="ARBA00023160"/>
    </source>
</evidence>
<evidence type="ECO:0000256" key="3">
    <source>
        <dbReference type="ARBA" id="ARBA00022801"/>
    </source>
</evidence>
<dbReference type="InterPro" id="IPR045023">
    <property type="entry name" value="FATA/B"/>
</dbReference>
<dbReference type="RefSeq" id="WP_369940878.1">
    <property type="nucleotide sequence ID" value="NZ_JBCLUF010000006.1"/>
</dbReference>
<evidence type="ECO:0000256" key="5">
    <source>
        <dbReference type="ARBA" id="ARBA00022946"/>
    </source>
</evidence>
<gene>
    <name evidence="10" type="ORF">AALT52_02460</name>
</gene>
<keyword evidence="3" id="KW-0378">Hydrolase</keyword>
<dbReference type="CDD" id="cd00586">
    <property type="entry name" value="4HBT"/>
    <property type="match status" value="2"/>
</dbReference>
<dbReference type="InterPro" id="IPR029069">
    <property type="entry name" value="HotDog_dom_sf"/>
</dbReference>
<reference evidence="10 11" key="1">
    <citation type="submission" date="2024-03" db="EMBL/GenBank/DDBJ databases">
        <title>Mouse gut bacterial collection (mGBC) of GemPharmatech.</title>
        <authorList>
            <person name="He Y."/>
            <person name="Dong L."/>
            <person name="Wu D."/>
            <person name="Gao X."/>
            <person name="Lin Z."/>
        </authorList>
    </citation>
    <scope>NUCLEOTIDE SEQUENCE [LARGE SCALE GENOMIC DNA]</scope>
    <source>
        <strain evidence="10 11">15-30</strain>
    </source>
</reference>
<protein>
    <submittedName>
        <fullName evidence="10">Acyl-ACP thioesterase domain-containing protein</fullName>
    </submittedName>
</protein>
<dbReference type="EMBL" id="JBCLUF010000006">
    <property type="protein sequence ID" value="MEY8661760.1"/>
    <property type="molecule type" value="Genomic_DNA"/>
</dbReference>
<dbReference type="InterPro" id="IPR049427">
    <property type="entry name" value="Acyl-ACP_TE_C"/>
</dbReference>
<feature type="domain" description="Acyl-ACP thioesterase-like C-terminal" evidence="9">
    <location>
        <begin position="150"/>
        <end position="243"/>
    </location>
</feature>